<dbReference type="PANTHER" id="PTHR33558">
    <property type="entry name" value="GLUTAREDOXIN-LIKE PROTEIN C5ORF63 HOMOLOG"/>
    <property type="match status" value="1"/>
</dbReference>
<reference evidence="1 2" key="1">
    <citation type="submission" date="2016-12" db="EMBL/GenBank/DDBJ databases">
        <title>Isolation and genomic insights into novel planktonic Zetaproteobacteria from stratified waters of the Chesapeake Bay.</title>
        <authorList>
            <person name="McAllister S.M."/>
            <person name="Kato S."/>
            <person name="Chan C.S."/>
            <person name="Chiu B.K."/>
            <person name="Field E.K."/>
        </authorList>
    </citation>
    <scope>NUCLEOTIDE SEQUENCE [LARGE SCALE GENOMIC DNA]</scope>
    <source>
        <strain evidence="1 2">CP-5</strain>
    </source>
</reference>
<dbReference type="Gene3D" id="3.40.30.10">
    <property type="entry name" value="Glutaredoxin"/>
    <property type="match status" value="1"/>
</dbReference>
<dbReference type="InterPro" id="IPR052565">
    <property type="entry name" value="Glutaredoxin-like_YDR286C"/>
</dbReference>
<dbReference type="KEGG" id="maes:Ga0123461_2278"/>
<dbReference type="OrthoDB" id="5296770at2"/>
<dbReference type="Proteomes" id="UP000231701">
    <property type="component" value="Chromosome"/>
</dbReference>
<dbReference type="PANTHER" id="PTHR33558:SF1">
    <property type="entry name" value="GLUTAREDOXIN-LIKE PROTEIN C5ORF63 HOMOLOG"/>
    <property type="match status" value="1"/>
</dbReference>
<dbReference type="Pfam" id="PF05768">
    <property type="entry name" value="Glrx-like"/>
    <property type="match status" value="1"/>
</dbReference>
<sequence>MSLPHIQLMTRRECCLCDDAKVVLDAAVAAGLCSWEPVDVDRDKTLLVRFGLDVPVLMLAGKVIFKHRVSEDELKSALAGICEAV</sequence>
<dbReference type="RefSeq" id="WP_100278421.1">
    <property type="nucleotide sequence ID" value="NZ_CP018799.1"/>
</dbReference>
<name>A0A2K8L4B6_MARES</name>
<dbReference type="SUPFAM" id="SSF52833">
    <property type="entry name" value="Thioredoxin-like"/>
    <property type="match status" value="1"/>
</dbReference>
<keyword evidence="2" id="KW-1185">Reference proteome</keyword>
<dbReference type="EMBL" id="CP018799">
    <property type="protein sequence ID" value="ATX80681.1"/>
    <property type="molecule type" value="Genomic_DNA"/>
</dbReference>
<gene>
    <name evidence="1" type="ORF">Ga0123461_2278</name>
</gene>
<organism evidence="1 2">
    <name type="scientific">Mariprofundus aestuarium</name>
    <dbReference type="NCBI Taxonomy" id="1921086"/>
    <lineage>
        <taxon>Bacteria</taxon>
        <taxon>Pseudomonadati</taxon>
        <taxon>Pseudomonadota</taxon>
        <taxon>Candidatius Mariprofundia</taxon>
        <taxon>Mariprofundales</taxon>
        <taxon>Mariprofundaceae</taxon>
        <taxon>Mariprofundus</taxon>
    </lineage>
</organism>
<dbReference type="InterPro" id="IPR036249">
    <property type="entry name" value="Thioredoxin-like_sf"/>
</dbReference>
<evidence type="ECO:0000313" key="2">
    <source>
        <dbReference type="Proteomes" id="UP000231701"/>
    </source>
</evidence>
<accession>A0A2K8L4B6</accession>
<protein>
    <submittedName>
        <fullName evidence="1">Glutaredoxin-like domain (DUF836)</fullName>
    </submittedName>
</protein>
<dbReference type="InterPro" id="IPR008554">
    <property type="entry name" value="Glutaredoxin-like"/>
</dbReference>
<proteinExistence type="predicted"/>
<evidence type="ECO:0000313" key="1">
    <source>
        <dbReference type="EMBL" id="ATX80681.1"/>
    </source>
</evidence>
<dbReference type="AlphaFoldDB" id="A0A2K8L4B6"/>